<feature type="region of interest" description="Disordered" evidence="1">
    <location>
        <begin position="1"/>
        <end position="36"/>
    </location>
</feature>
<keyword evidence="3" id="KW-1185">Reference proteome</keyword>
<evidence type="ECO:0000256" key="1">
    <source>
        <dbReference type="SAM" id="MobiDB-lite"/>
    </source>
</evidence>
<comment type="caution">
    <text evidence="2">The sequence shown here is derived from an EMBL/GenBank/DDBJ whole genome shotgun (WGS) entry which is preliminary data.</text>
</comment>
<reference evidence="3" key="1">
    <citation type="submission" date="2024-07" db="EMBL/GenBank/DDBJ databases">
        <title>Two chromosome-level genome assemblies of Korean endemic species Abeliophyllum distichum and Forsythia ovata (Oleaceae).</title>
        <authorList>
            <person name="Jang H."/>
        </authorList>
    </citation>
    <scope>NUCLEOTIDE SEQUENCE [LARGE SCALE GENOMIC DNA]</scope>
</reference>
<evidence type="ECO:0000313" key="3">
    <source>
        <dbReference type="Proteomes" id="UP001604277"/>
    </source>
</evidence>
<accession>A0ABD1WTS9</accession>
<dbReference type="AlphaFoldDB" id="A0ABD1WTS9"/>
<evidence type="ECO:0000313" key="2">
    <source>
        <dbReference type="EMBL" id="KAL2553074.1"/>
    </source>
</evidence>
<feature type="compositionally biased region" description="Basic residues" evidence="1">
    <location>
        <begin position="16"/>
        <end position="26"/>
    </location>
</feature>
<dbReference type="Proteomes" id="UP001604277">
    <property type="component" value="Unassembled WGS sequence"/>
</dbReference>
<protein>
    <submittedName>
        <fullName evidence="2">Uncharacterized protein</fullName>
    </submittedName>
</protein>
<organism evidence="2 3">
    <name type="scientific">Forsythia ovata</name>
    <dbReference type="NCBI Taxonomy" id="205694"/>
    <lineage>
        <taxon>Eukaryota</taxon>
        <taxon>Viridiplantae</taxon>
        <taxon>Streptophyta</taxon>
        <taxon>Embryophyta</taxon>
        <taxon>Tracheophyta</taxon>
        <taxon>Spermatophyta</taxon>
        <taxon>Magnoliopsida</taxon>
        <taxon>eudicotyledons</taxon>
        <taxon>Gunneridae</taxon>
        <taxon>Pentapetalae</taxon>
        <taxon>asterids</taxon>
        <taxon>lamiids</taxon>
        <taxon>Lamiales</taxon>
        <taxon>Oleaceae</taxon>
        <taxon>Forsythieae</taxon>
        <taxon>Forsythia</taxon>
    </lineage>
</organism>
<sequence length="215" mass="24697">MHQLVDEFPSGDLRWKSQKRTKHGKTDHRFQPGSGQNIHLHLAGGAVARHSKAGQRNGGSSYSEERFREADADAKYFDRDTQRSRRQHGIILSSIIIREPPLSKLMMSPGAKRTRSLMEKTASFESGISKLLLGFTRDEDGIKGVRDELKHFDECAIHQVPKAWKKYHQPYFLELVADVKQDEQQGHFSCNWEDVYNEKPESLPQNHLTESENNE</sequence>
<proteinExistence type="predicted"/>
<dbReference type="EMBL" id="JBFOLJ010000002">
    <property type="protein sequence ID" value="KAL2553074.1"/>
    <property type="molecule type" value="Genomic_DNA"/>
</dbReference>
<name>A0ABD1WTS9_9LAMI</name>
<gene>
    <name evidence="2" type="ORF">Fot_06693</name>
</gene>